<protein>
    <submittedName>
        <fullName evidence="3">Uncharacterized protein</fullName>
    </submittedName>
</protein>
<geneLocation type="mitochondrion" evidence="3"/>
<dbReference type="Proteomes" id="UP000290189">
    <property type="component" value="Unassembled WGS sequence"/>
</dbReference>
<feature type="transmembrane region" description="Helical" evidence="2">
    <location>
        <begin position="173"/>
        <end position="195"/>
    </location>
</feature>
<feature type="transmembrane region" description="Helical" evidence="2">
    <location>
        <begin position="143"/>
        <end position="161"/>
    </location>
</feature>
<evidence type="ECO:0000256" key="2">
    <source>
        <dbReference type="SAM" id="Phobius"/>
    </source>
</evidence>
<dbReference type="EMBL" id="OVEO01000009">
    <property type="protein sequence ID" value="SPQ98209.1"/>
    <property type="molecule type" value="Genomic_DNA"/>
</dbReference>
<proteinExistence type="predicted"/>
<evidence type="ECO:0000313" key="4">
    <source>
        <dbReference type="Proteomes" id="UP000290189"/>
    </source>
</evidence>
<keyword evidence="2" id="KW-1133">Transmembrane helix</keyword>
<feature type="transmembrane region" description="Helical" evidence="2">
    <location>
        <begin position="104"/>
        <end position="123"/>
    </location>
</feature>
<keyword evidence="3" id="KW-0496">Mitochondrion</keyword>
<dbReference type="AlphaFoldDB" id="A0A3P3YDI0"/>
<feature type="region of interest" description="Disordered" evidence="1">
    <location>
        <begin position="237"/>
        <end position="265"/>
    </location>
</feature>
<organism evidence="3 4">
    <name type="scientific">Plasmodiophora brassicae</name>
    <name type="common">Clubroot disease agent</name>
    <dbReference type="NCBI Taxonomy" id="37360"/>
    <lineage>
        <taxon>Eukaryota</taxon>
        <taxon>Sar</taxon>
        <taxon>Rhizaria</taxon>
        <taxon>Endomyxa</taxon>
        <taxon>Phytomyxea</taxon>
        <taxon>Plasmodiophorida</taxon>
        <taxon>Plasmodiophoridae</taxon>
        <taxon>Plasmodiophora</taxon>
    </lineage>
</organism>
<sequence>MVHPWYLLFKANPMVCSQQTLVYFRVIAAVFLTGNVAWAVSGLFPAWGDQAISIGHPRYVYLTNLSSILDMLFFLCAAPVTFLQWRHPKKSPAPTGVQRVIHMLYELALTVSTLVMLMFWTAVFPKSSKFLKKHGLEMTPGMWYKNIADHLIFTVLMGLDFAFSGATMYPPHFLFIVISVLVYACVNCISRFLHGTAVYPDINFENAYTYVLLGASLALLLFLYYIFYTVGLSKPTPKSIADNEAQQRDPEPADIEQRTPGAEQA</sequence>
<gene>
    <name evidence="3" type="ORF">PLBR_LOCUS5424</name>
</gene>
<evidence type="ECO:0000256" key="1">
    <source>
        <dbReference type="SAM" id="MobiDB-lite"/>
    </source>
</evidence>
<evidence type="ECO:0000313" key="3">
    <source>
        <dbReference type="EMBL" id="SPQ98209.1"/>
    </source>
</evidence>
<keyword evidence="2" id="KW-0472">Membrane</keyword>
<feature type="compositionally biased region" description="Basic and acidic residues" evidence="1">
    <location>
        <begin position="245"/>
        <end position="257"/>
    </location>
</feature>
<feature type="transmembrane region" description="Helical" evidence="2">
    <location>
        <begin position="207"/>
        <end position="228"/>
    </location>
</feature>
<accession>A0A3P3YDI0</accession>
<name>A0A3P3YDI0_PLABS</name>
<keyword evidence="2" id="KW-0812">Transmembrane</keyword>
<reference evidence="3 4" key="1">
    <citation type="submission" date="2018-03" db="EMBL/GenBank/DDBJ databases">
        <authorList>
            <person name="Fogelqvist J."/>
        </authorList>
    </citation>
    <scope>NUCLEOTIDE SEQUENCE [LARGE SCALE GENOMIC DNA]</scope>
</reference>
<feature type="transmembrane region" description="Helical" evidence="2">
    <location>
        <begin position="21"/>
        <end position="47"/>
    </location>
</feature>
<feature type="transmembrane region" description="Helical" evidence="2">
    <location>
        <begin position="59"/>
        <end position="83"/>
    </location>
</feature>